<evidence type="ECO:0000256" key="1">
    <source>
        <dbReference type="ARBA" id="ARBA00004651"/>
    </source>
</evidence>
<dbReference type="InterPro" id="IPR036259">
    <property type="entry name" value="MFS_trans_sf"/>
</dbReference>
<dbReference type="Proteomes" id="UP000070598">
    <property type="component" value="Unassembled WGS sequence"/>
</dbReference>
<comment type="caution">
    <text evidence="9">The sequence shown here is derived from an EMBL/GenBank/DDBJ whole genome shotgun (WGS) entry which is preliminary data.</text>
</comment>
<feature type="transmembrane region" description="Helical" evidence="6">
    <location>
        <begin position="355"/>
        <end position="379"/>
    </location>
</feature>
<feature type="transmembrane region" description="Helical" evidence="6">
    <location>
        <begin position="63"/>
        <end position="83"/>
    </location>
</feature>
<dbReference type="Pfam" id="PF07690">
    <property type="entry name" value="MFS_1"/>
    <property type="match status" value="1"/>
</dbReference>
<evidence type="ECO:0000256" key="5">
    <source>
        <dbReference type="ARBA" id="ARBA00023136"/>
    </source>
</evidence>
<feature type="transmembrane region" description="Helical" evidence="6">
    <location>
        <begin position="320"/>
        <end position="343"/>
    </location>
</feature>
<name>A0A132NB55_9ACTN</name>
<feature type="transmembrane region" description="Helical" evidence="6">
    <location>
        <begin position="297"/>
        <end position="314"/>
    </location>
</feature>
<dbReference type="GO" id="GO:0022857">
    <property type="term" value="F:transmembrane transporter activity"/>
    <property type="evidence" value="ECO:0007669"/>
    <property type="project" value="InterPro"/>
</dbReference>
<evidence type="ECO:0000313" key="11">
    <source>
        <dbReference type="Proteomes" id="UP000070659"/>
    </source>
</evidence>
<reference evidence="10" key="1">
    <citation type="submission" date="2015-02" db="EMBL/GenBank/DDBJ databases">
        <title>Physiological reanalysis, assessment of diazotrophy, and genome sequences of multiple isolates of Streptomyces thermoautotrophicus.</title>
        <authorList>
            <person name="MacKellar D.C."/>
            <person name="Lieber L."/>
            <person name="Norman J."/>
            <person name="Bolger A."/>
            <person name="Tobin C."/>
            <person name="Murray J.W."/>
            <person name="Friesen M."/>
            <person name="Prell J."/>
        </authorList>
    </citation>
    <scope>NUCLEOTIDE SEQUENCE [LARGE SCALE GENOMIC DNA]</scope>
    <source>
        <strain evidence="10">UBT1</strain>
    </source>
</reference>
<evidence type="ECO:0000256" key="4">
    <source>
        <dbReference type="ARBA" id="ARBA00022989"/>
    </source>
</evidence>
<dbReference type="InterPro" id="IPR050189">
    <property type="entry name" value="MFS_Efflux_Transporters"/>
</dbReference>
<feature type="transmembrane region" description="Helical" evidence="6">
    <location>
        <begin position="220"/>
        <end position="244"/>
    </location>
</feature>
<evidence type="ECO:0000256" key="3">
    <source>
        <dbReference type="ARBA" id="ARBA00022692"/>
    </source>
</evidence>
<reference evidence="9 11" key="2">
    <citation type="submission" date="2015-02" db="EMBL/GenBank/DDBJ databases">
        <title>Physiological reanalysis, assessment of diazotrophy, and genome sequences of multiple isolates of Streptomyces thermoautotrophicus.</title>
        <authorList>
            <person name="MacKellar D.C."/>
            <person name="Lieber L."/>
            <person name="Norman J."/>
            <person name="Bolger A."/>
            <person name="Tobin C."/>
            <person name="Murray J.W."/>
            <person name="Prell J."/>
        </authorList>
    </citation>
    <scope>NUCLEOTIDE SEQUENCE [LARGE SCALE GENOMIC DNA]</scope>
    <source>
        <strain evidence="9 11">UBT1</strain>
    </source>
</reference>
<dbReference type="PATRIC" id="fig|1469144.8.peg.5174"/>
<feature type="transmembrane region" description="Helical" evidence="6">
    <location>
        <begin position="385"/>
        <end position="404"/>
    </location>
</feature>
<dbReference type="AlphaFoldDB" id="A0A132NB55"/>
<feature type="transmembrane region" description="Helical" evidence="6">
    <location>
        <begin position="25"/>
        <end position="51"/>
    </location>
</feature>
<keyword evidence="5 6" id="KW-0472">Membrane</keyword>
<evidence type="ECO:0000259" key="7">
    <source>
        <dbReference type="PROSITE" id="PS50850"/>
    </source>
</evidence>
<dbReference type="SUPFAM" id="SSF103473">
    <property type="entry name" value="MFS general substrate transporter"/>
    <property type="match status" value="1"/>
</dbReference>
<sequence>MSAEAGGPDARVPDAVPSDLQIARILWPVLLASVVSLLPFTVFSTFLVPIAREAGSGVAAMGSLRGLGGLAALIVGVAFAPLLDRAPRHQVAAGGLVLLAVSALIGVLGVFVAMVAFCLLAGAALSVLSPALGAAAADRFGDGAAAGRAATLVTATQSLVAMLAAPAVALPATVWGWRGDLLAVAVVALLLALILRRWAPAGARGGERERLPGYTASFRALVHVPGAVPLLAVSVLRAAAFMGYLSYLAAFYDARFQLGAGAFALVWTLSGTSFFVGNLLVGRYTNRVRPRFGPEQILLVGLLVALGAVVGIFFTTALPLALLLTALLGASHAGVAACVVGLLVRRSGPLRGSALSVNAAGMSLGTFAGAALGGLGLALAGYSGAASVFGGLTFMAVVAASRVCPSRK</sequence>
<dbReference type="InterPro" id="IPR011701">
    <property type="entry name" value="MFS"/>
</dbReference>
<evidence type="ECO:0000256" key="6">
    <source>
        <dbReference type="SAM" id="Phobius"/>
    </source>
</evidence>
<organism evidence="9 10">
    <name type="scientific">Carbonactinospora thermoautotrophica</name>
    <dbReference type="NCBI Taxonomy" id="1469144"/>
    <lineage>
        <taxon>Bacteria</taxon>
        <taxon>Bacillati</taxon>
        <taxon>Actinomycetota</taxon>
        <taxon>Actinomycetes</taxon>
        <taxon>Kitasatosporales</taxon>
        <taxon>Carbonactinosporaceae</taxon>
        <taxon>Carbonactinospora</taxon>
    </lineage>
</organism>
<comment type="subcellular location">
    <subcellularLocation>
        <location evidence="1">Cell membrane</location>
        <topology evidence="1">Multi-pass membrane protein</topology>
    </subcellularLocation>
</comment>
<keyword evidence="2" id="KW-1003">Cell membrane</keyword>
<accession>A0A132NB55</accession>
<dbReference type="RefSeq" id="WP_066887616.1">
    <property type="nucleotide sequence ID" value="NZ_CP171739.1"/>
</dbReference>
<keyword evidence="3 6" id="KW-0812">Transmembrane</keyword>
<dbReference type="PANTHER" id="PTHR43124">
    <property type="entry name" value="PURINE EFFLUX PUMP PBUE"/>
    <property type="match status" value="1"/>
</dbReference>
<feature type="transmembrane region" description="Helical" evidence="6">
    <location>
        <begin position="95"/>
        <end position="128"/>
    </location>
</feature>
<dbReference type="PANTHER" id="PTHR43124:SF3">
    <property type="entry name" value="CHLORAMPHENICOL EFFLUX PUMP RV0191"/>
    <property type="match status" value="1"/>
</dbReference>
<evidence type="ECO:0000313" key="10">
    <source>
        <dbReference type="Proteomes" id="UP000070598"/>
    </source>
</evidence>
<proteinExistence type="predicted"/>
<evidence type="ECO:0000313" key="8">
    <source>
        <dbReference type="EMBL" id="KWX05574.1"/>
    </source>
</evidence>
<dbReference type="EMBL" id="JYIK01001088">
    <property type="protein sequence ID" value="KWX06782.1"/>
    <property type="molecule type" value="Genomic_DNA"/>
</dbReference>
<feature type="domain" description="Major facilitator superfamily (MFS) profile" evidence="7">
    <location>
        <begin position="25"/>
        <end position="408"/>
    </location>
</feature>
<dbReference type="PROSITE" id="PS50850">
    <property type="entry name" value="MFS"/>
    <property type="match status" value="1"/>
</dbReference>
<dbReference type="Gene3D" id="1.20.1250.20">
    <property type="entry name" value="MFS general substrate transporter like domains"/>
    <property type="match status" value="1"/>
</dbReference>
<protein>
    <submittedName>
        <fullName evidence="9">MFS transporter</fullName>
    </submittedName>
</protein>
<gene>
    <name evidence="8" type="ORF">TH66_02640</name>
    <name evidence="9" type="ORF">TR74_20875</name>
</gene>
<dbReference type="GO" id="GO:0005886">
    <property type="term" value="C:plasma membrane"/>
    <property type="evidence" value="ECO:0007669"/>
    <property type="project" value="UniProtKB-SubCell"/>
</dbReference>
<feature type="transmembrane region" description="Helical" evidence="6">
    <location>
        <begin position="256"/>
        <end position="276"/>
    </location>
</feature>
<dbReference type="InterPro" id="IPR020846">
    <property type="entry name" value="MFS_dom"/>
</dbReference>
<feature type="transmembrane region" description="Helical" evidence="6">
    <location>
        <begin position="149"/>
        <end position="169"/>
    </location>
</feature>
<evidence type="ECO:0000256" key="2">
    <source>
        <dbReference type="ARBA" id="ARBA00022475"/>
    </source>
</evidence>
<feature type="transmembrane region" description="Helical" evidence="6">
    <location>
        <begin position="181"/>
        <end position="199"/>
    </location>
</feature>
<dbReference type="EMBL" id="JYIJ01000011">
    <property type="protein sequence ID" value="KWX05574.1"/>
    <property type="molecule type" value="Genomic_DNA"/>
</dbReference>
<evidence type="ECO:0000313" key="9">
    <source>
        <dbReference type="EMBL" id="KWX06782.1"/>
    </source>
</evidence>
<keyword evidence="4 6" id="KW-1133">Transmembrane helix</keyword>
<dbReference type="Proteomes" id="UP000070659">
    <property type="component" value="Unassembled WGS sequence"/>
</dbReference>